<gene>
    <name evidence="2" type="ORF">UFOVP298_13</name>
    <name evidence="3" type="ORF">UFOVP572_26</name>
</gene>
<proteinExistence type="predicted"/>
<evidence type="ECO:0000313" key="2">
    <source>
        <dbReference type="EMBL" id="CAB4136067.1"/>
    </source>
</evidence>
<reference evidence="2" key="1">
    <citation type="submission" date="2020-04" db="EMBL/GenBank/DDBJ databases">
        <authorList>
            <person name="Chiriac C."/>
            <person name="Salcher M."/>
            <person name="Ghai R."/>
            <person name="Kavagutti S V."/>
        </authorList>
    </citation>
    <scope>NUCLEOTIDE SEQUENCE</scope>
</reference>
<sequence length="217" mass="23555">MNITIKITHAFGTVMEVSIPVLDSAPVQVAPAVVTPNEVHVASEPAIPVAGGLVDTFCNEVTKEDLKPSGKRYTSVADMVEAFESSRENTLGKERVGEEGEGDGRIGGMGERKEEGGEGEGGEENRVLIFKCQDGNYTLPPTLHADFCSAFGAPTANLELTKARLWCETNQQNRKTRRGMGRFLNAWLCRAQGEKRQSIKSRSGSLLEANNTSQKGW</sequence>
<feature type="compositionally biased region" description="Basic and acidic residues" evidence="1">
    <location>
        <begin position="86"/>
        <end position="116"/>
    </location>
</feature>
<name>A0A6J5LSQ1_9CAUD</name>
<organism evidence="2">
    <name type="scientific">uncultured Caudovirales phage</name>
    <dbReference type="NCBI Taxonomy" id="2100421"/>
    <lineage>
        <taxon>Viruses</taxon>
        <taxon>Duplodnaviria</taxon>
        <taxon>Heunggongvirae</taxon>
        <taxon>Uroviricota</taxon>
        <taxon>Caudoviricetes</taxon>
        <taxon>Peduoviridae</taxon>
        <taxon>Maltschvirus</taxon>
        <taxon>Maltschvirus maltsch</taxon>
    </lineage>
</organism>
<feature type="region of interest" description="Disordered" evidence="1">
    <location>
        <begin position="86"/>
        <end position="122"/>
    </location>
</feature>
<protein>
    <submittedName>
        <fullName evidence="2">Uncharacterized protein</fullName>
    </submittedName>
</protein>
<evidence type="ECO:0000256" key="1">
    <source>
        <dbReference type="SAM" id="MobiDB-lite"/>
    </source>
</evidence>
<dbReference type="EMBL" id="LR796309">
    <property type="protein sequence ID" value="CAB4136067.1"/>
    <property type="molecule type" value="Genomic_DNA"/>
</dbReference>
<evidence type="ECO:0000313" key="3">
    <source>
        <dbReference type="EMBL" id="CAB4150759.1"/>
    </source>
</evidence>
<dbReference type="EMBL" id="LR796552">
    <property type="protein sequence ID" value="CAB4150759.1"/>
    <property type="molecule type" value="Genomic_DNA"/>
</dbReference>
<accession>A0A6J5LSQ1</accession>